<comment type="catalytic activity">
    <reaction evidence="1">
        <text>Hydrolysis of DNA containing ring-opened 7-methylguanine residues, releasing 2,6-diamino-4-hydroxy-5-(N-methyl)formamidopyrimidine.</text>
        <dbReference type="EC" id="3.2.2.23"/>
    </reaction>
</comment>
<dbReference type="PROSITE" id="PS51066">
    <property type="entry name" value="ZF_FPG_2"/>
    <property type="match status" value="1"/>
</dbReference>
<evidence type="ECO:0000256" key="6">
    <source>
        <dbReference type="ARBA" id="ARBA00022771"/>
    </source>
</evidence>
<dbReference type="InterPro" id="IPR010979">
    <property type="entry name" value="Ribosomal_uS13-like_H2TH"/>
</dbReference>
<evidence type="ECO:0000256" key="14">
    <source>
        <dbReference type="PROSITE-ProRule" id="PRU00391"/>
    </source>
</evidence>
<evidence type="ECO:0000313" key="17">
    <source>
        <dbReference type="EMBL" id="SET78462.1"/>
    </source>
</evidence>
<evidence type="ECO:0000256" key="4">
    <source>
        <dbReference type="ARBA" id="ARBA00022723"/>
    </source>
</evidence>
<dbReference type="EMBL" id="FOHX01000004">
    <property type="protein sequence ID" value="SET78462.1"/>
    <property type="molecule type" value="Genomic_DNA"/>
</dbReference>
<dbReference type="Pfam" id="PF06831">
    <property type="entry name" value="H2TH"/>
    <property type="match status" value="1"/>
</dbReference>
<dbReference type="GO" id="GO:0034039">
    <property type="term" value="F:8-oxo-7,8-dihydroguanine DNA N-glycosylase activity"/>
    <property type="evidence" value="ECO:0007669"/>
    <property type="project" value="TreeGrafter"/>
</dbReference>
<keyword evidence="18" id="KW-1185">Reference proteome</keyword>
<gene>
    <name evidence="17" type="ORF">SAMN05421811_104111</name>
</gene>
<evidence type="ECO:0000256" key="7">
    <source>
        <dbReference type="ARBA" id="ARBA00022801"/>
    </source>
</evidence>
<dbReference type="PANTHER" id="PTHR22993:SF9">
    <property type="entry name" value="FORMAMIDOPYRIMIDINE-DNA GLYCOSYLASE"/>
    <property type="match status" value="1"/>
</dbReference>
<evidence type="ECO:0000256" key="1">
    <source>
        <dbReference type="ARBA" id="ARBA00001668"/>
    </source>
</evidence>
<dbReference type="InterPro" id="IPR010663">
    <property type="entry name" value="Znf_FPG/IleRS"/>
</dbReference>
<dbReference type="InterPro" id="IPR015886">
    <property type="entry name" value="H2TH_FPG"/>
</dbReference>
<dbReference type="InterPro" id="IPR000214">
    <property type="entry name" value="Znf_DNA_glyclase/AP_lyase"/>
</dbReference>
<keyword evidence="4" id="KW-0479">Metal-binding</keyword>
<dbReference type="InterPro" id="IPR012319">
    <property type="entry name" value="FPG_cat"/>
</dbReference>
<organism evidence="17 18">
    <name type="scientific">Nonomuraea wenchangensis</name>
    <dbReference type="NCBI Taxonomy" id="568860"/>
    <lineage>
        <taxon>Bacteria</taxon>
        <taxon>Bacillati</taxon>
        <taxon>Actinomycetota</taxon>
        <taxon>Actinomycetes</taxon>
        <taxon>Streptosporangiales</taxon>
        <taxon>Streptosporangiaceae</taxon>
        <taxon>Nonomuraea</taxon>
    </lineage>
</organism>
<evidence type="ECO:0000256" key="9">
    <source>
        <dbReference type="ARBA" id="ARBA00023125"/>
    </source>
</evidence>
<proteinExistence type="inferred from homology"/>
<dbReference type="Pfam" id="PF01149">
    <property type="entry name" value="Fapy_DNA_glyco"/>
    <property type="match status" value="1"/>
</dbReference>
<dbReference type="GO" id="GO:0003906">
    <property type="term" value="F:DNA-(apurinic or apyrimidinic site) endonuclease activity"/>
    <property type="evidence" value="ECO:0007669"/>
    <property type="project" value="InterPro"/>
</dbReference>
<dbReference type="Proteomes" id="UP000199361">
    <property type="component" value="Unassembled WGS sequence"/>
</dbReference>
<dbReference type="AlphaFoldDB" id="A0A1I0H4K3"/>
<evidence type="ECO:0000256" key="11">
    <source>
        <dbReference type="ARBA" id="ARBA00023239"/>
    </source>
</evidence>
<keyword evidence="9" id="KW-0238">DNA-binding</keyword>
<dbReference type="GO" id="GO:0016829">
    <property type="term" value="F:lyase activity"/>
    <property type="evidence" value="ECO:0007669"/>
    <property type="project" value="UniProtKB-KW"/>
</dbReference>
<evidence type="ECO:0000259" key="15">
    <source>
        <dbReference type="PROSITE" id="PS51066"/>
    </source>
</evidence>
<dbReference type="PROSITE" id="PS51068">
    <property type="entry name" value="FPG_CAT"/>
    <property type="match status" value="1"/>
</dbReference>
<name>A0A1I0H4K3_9ACTN</name>
<reference evidence="17 18" key="1">
    <citation type="submission" date="2016-10" db="EMBL/GenBank/DDBJ databases">
        <authorList>
            <person name="de Groot N.N."/>
        </authorList>
    </citation>
    <scope>NUCLEOTIDE SEQUENCE [LARGE SCALE GENOMIC DNA]</scope>
    <source>
        <strain evidence="17 18">CGMCC 4.5598</strain>
    </source>
</reference>
<evidence type="ECO:0000256" key="2">
    <source>
        <dbReference type="ARBA" id="ARBA00001947"/>
    </source>
</evidence>
<dbReference type="CDD" id="cd08973">
    <property type="entry name" value="BaFpgNei_N_1"/>
    <property type="match status" value="1"/>
</dbReference>
<evidence type="ECO:0000256" key="5">
    <source>
        <dbReference type="ARBA" id="ARBA00022763"/>
    </source>
</evidence>
<comment type="cofactor">
    <cofactor evidence="2">
        <name>Zn(2+)</name>
        <dbReference type="ChEBI" id="CHEBI:29105"/>
    </cofactor>
</comment>
<dbReference type="SUPFAM" id="SSF57716">
    <property type="entry name" value="Glucocorticoid receptor-like (DNA-binding domain)"/>
    <property type="match status" value="1"/>
</dbReference>
<keyword evidence="7" id="KW-0378">Hydrolase</keyword>
<keyword evidence="8" id="KW-0862">Zinc</keyword>
<dbReference type="Gene3D" id="3.20.190.10">
    <property type="entry name" value="MutM-like, N-terminal"/>
    <property type="match status" value="1"/>
</dbReference>
<keyword evidence="13" id="KW-0326">Glycosidase</keyword>
<keyword evidence="11" id="KW-0456">Lyase</keyword>
<dbReference type="Pfam" id="PF06827">
    <property type="entry name" value="zf-FPG_IleRS"/>
    <property type="match status" value="1"/>
</dbReference>
<keyword evidence="10" id="KW-0234">DNA repair</keyword>
<evidence type="ECO:0000313" key="18">
    <source>
        <dbReference type="Proteomes" id="UP000199361"/>
    </source>
</evidence>
<keyword evidence="5" id="KW-0227">DNA damage</keyword>
<sequence length="302" mass="32336">MVRCASYSGGMPELPEVESLAHFLRERAVGRSIMAVDVVGIQALKTFDPPVTSLGGLTVTGVARHGKFLDLDCDGLHLVFHLARAGWLRWRDDMSGAKPVRPGKGPLAARVRFAPDDEGLAPGFELTEAGTQKRLAIYVTKNPDEVPGVAALGPDPLDPAFTVDALKRIVGGNRTQIKGLLRDQKIIAGIGNAYSDEVLHAARMSPFKIAGTLTDAQVADLHEAIVTTLADAVERAHGLAAKDLKAEKKSGLRVHNRTGQPCDVCGDTIREVSFADSSLQYCPTCQTGGKPLADRRMSKLLK</sequence>
<dbReference type="GO" id="GO:0006284">
    <property type="term" value="P:base-excision repair"/>
    <property type="evidence" value="ECO:0007669"/>
    <property type="project" value="InterPro"/>
</dbReference>
<dbReference type="GO" id="GO:0008270">
    <property type="term" value="F:zinc ion binding"/>
    <property type="evidence" value="ECO:0007669"/>
    <property type="project" value="UniProtKB-KW"/>
</dbReference>
<feature type="domain" description="FPG-type" evidence="15">
    <location>
        <begin position="253"/>
        <end position="287"/>
    </location>
</feature>
<evidence type="ECO:0000256" key="12">
    <source>
        <dbReference type="ARBA" id="ARBA00023268"/>
    </source>
</evidence>
<keyword evidence="6 14" id="KW-0863">Zinc-finger</keyword>
<dbReference type="SUPFAM" id="SSF81624">
    <property type="entry name" value="N-terminal domain of MutM-like DNA repair proteins"/>
    <property type="match status" value="1"/>
</dbReference>
<evidence type="ECO:0000256" key="13">
    <source>
        <dbReference type="ARBA" id="ARBA00023295"/>
    </source>
</evidence>
<dbReference type="SMART" id="SM00898">
    <property type="entry name" value="Fapy_DNA_glyco"/>
    <property type="match status" value="1"/>
</dbReference>
<evidence type="ECO:0000256" key="10">
    <source>
        <dbReference type="ARBA" id="ARBA00023204"/>
    </source>
</evidence>
<dbReference type="PANTHER" id="PTHR22993">
    <property type="entry name" value="FORMAMIDOPYRIMIDINE-DNA GLYCOSYLASE"/>
    <property type="match status" value="1"/>
</dbReference>
<dbReference type="SUPFAM" id="SSF46946">
    <property type="entry name" value="S13-like H2TH domain"/>
    <property type="match status" value="1"/>
</dbReference>
<accession>A0A1I0H4K3</accession>
<evidence type="ECO:0000256" key="3">
    <source>
        <dbReference type="ARBA" id="ARBA00009409"/>
    </source>
</evidence>
<protein>
    <submittedName>
        <fullName evidence="17">Formamidopyrimidine-DNA glycosylase</fullName>
    </submittedName>
</protein>
<dbReference type="GO" id="GO:0003684">
    <property type="term" value="F:damaged DNA binding"/>
    <property type="evidence" value="ECO:0007669"/>
    <property type="project" value="InterPro"/>
</dbReference>
<evidence type="ECO:0000259" key="16">
    <source>
        <dbReference type="PROSITE" id="PS51068"/>
    </source>
</evidence>
<dbReference type="STRING" id="568860.SAMN05421811_104111"/>
<comment type="similarity">
    <text evidence="3">Belongs to the FPG family.</text>
</comment>
<feature type="domain" description="Formamidopyrimidine-DNA glycosylase catalytic" evidence="16">
    <location>
        <begin position="12"/>
        <end position="103"/>
    </location>
</feature>
<keyword evidence="12" id="KW-0511">Multifunctional enzyme</keyword>
<evidence type="ECO:0000256" key="8">
    <source>
        <dbReference type="ARBA" id="ARBA00022833"/>
    </source>
</evidence>
<dbReference type="SMART" id="SM01232">
    <property type="entry name" value="H2TH"/>
    <property type="match status" value="1"/>
</dbReference>
<dbReference type="InterPro" id="IPR035937">
    <property type="entry name" value="FPG_N"/>
</dbReference>
<dbReference type="Gene3D" id="1.10.8.50">
    <property type="match status" value="1"/>
</dbReference>